<evidence type="ECO:0008006" key="3">
    <source>
        <dbReference type="Google" id="ProtNLM"/>
    </source>
</evidence>
<evidence type="ECO:0000313" key="1">
    <source>
        <dbReference type="EMBL" id="MCY1073767.1"/>
    </source>
</evidence>
<dbReference type="InterPro" id="IPR029058">
    <property type="entry name" value="AB_hydrolase_fold"/>
</dbReference>
<dbReference type="Gene3D" id="3.40.50.1820">
    <property type="entry name" value="alpha/beta hydrolase"/>
    <property type="match status" value="1"/>
</dbReference>
<accession>A0ABT3ZWJ1</accession>
<dbReference type="EMBL" id="JAPNKA010000001">
    <property type="protein sequence ID" value="MCY1073767.1"/>
    <property type="molecule type" value="Genomic_DNA"/>
</dbReference>
<dbReference type="PROSITE" id="PS51257">
    <property type="entry name" value="PROKAR_LIPOPROTEIN"/>
    <property type="match status" value="1"/>
</dbReference>
<name>A0ABT3ZWJ1_9BACT</name>
<comment type="caution">
    <text evidence="1">The sequence shown here is derived from an EMBL/GenBank/DDBJ whole genome shotgun (WGS) entry which is preliminary data.</text>
</comment>
<organism evidence="1 2">
    <name type="scientific">Archangium lansingense</name>
    <dbReference type="NCBI Taxonomy" id="2995310"/>
    <lineage>
        <taxon>Bacteria</taxon>
        <taxon>Pseudomonadati</taxon>
        <taxon>Myxococcota</taxon>
        <taxon>Myxococcia</taxon>
        <taxon>Myxococcales</taxon>
        <taxon>Cystobacterineae</taxon>
        <taxon>Archangiaceae</taxon>
        <taxon>Archangium</taxon>
    </lineage>
</organism>
<dbReference type="SUPFAM" id="SSF53474">
    <property type="entry name" value="alpha/beta-Hydrolases"/>
    <property type="match status" value="1"/>
</dbReference>
<reference evidence="1 2" key="1">
    <citation type="submission" date="2022-11" db="EMBL/GenBank/DDBJ databases">
        <title>Minimal conservation of predation-associated metabolite biosynthetic gene clusters underscores biosynthetic potential of Myxococcota including descriptions for ten novel species: Archangium lansinium sp. nov., Myxococcus landrumus sp. nov., Nannocystis bai.</title>
        <authorList>
            <person name="Ahearne A."/>
            <person name="Stevens C."/>
            <person name="Phillips K."/>
        </authorList>
    </citation>
    <scope>NUCLEOTIDE SEQUENCE [LARGE SCALE GENOMIC DNA]</scope>
    <source>
        <strain evidence="1 2">MIWBW</strain>
    </source>
</reference>
<keyword evidence="2" id="KW-1185">Reference proteome</keyword>
<sequence length="478" mass="52192">MRFNLRHIVPIALLSLVGCGAETSESEELSATAEEVGQAQSMLQASDCSSCLAGTEGARFISGFERERVQGDIYHYSIRLQVGRSAHDIITLHRVVKERLAWWPVRAPESIFMVHGDAWNFQGAFMASTLTATVNKKQSIAVYLADQGVDVWGIDQRWTHVPEGTQDFSFMAGWNLGTHAQDVGTGLTVARAVRALTGSGAGKMNLLGWSRGATVSYAYMSAETQLPQGLRNVSGFIPVDMVLKFGPEGEQQRQWACVRAAVGDLVLQSGRVEGNLGGPGAGVTIQQVGQAAITYPDFPAQVPGVELPPMTYRELGRTVGAATFSLLTNEEFGIQPSVPYYHFSAGEFSTTTGLPTELKHLESDRQFFDFLASARPYQSFMEQVESDRMMCGDTSLPYDDHLSQVKVPVLYVGAAGGFGSYGVHSAKQLGSKDVSVLLVKKYQSDEYRLLDYGHADLFLASGAEQDVWAPILKWMKKH</sequence>
<proteinExistence type="predicted"/>
<dbReference type="Proteomes" id="UP001207654">
    <property type="component" value="Unassembled WGS sequence"/>
</dbReference>
<gene>
    <name evidence="1" type="ORF">OV287_04660</name>
</gene>
<evidence type="ECO:0000313" key="2">
    <source>
        <dbReference type="Proteomes" id="UP001207654"/>
    </source>
</evidence>
<dbReference type="RefSeq" id="WP_267532761.1">
    <property type="nucleotide sequence ID" value="NZ_JAPNKA010000001.1"/>
</dbReference>
<protein>
    <recommendedName>
        <fullName evidence="3">Lipoprotein</fullName>
    </recommendedName>
</protein>